<evidence type="ECO:0000313" key="3">
    <source>
        <dbReference type="Proteomes" id="UP000184452"/>
    </source>
</evidence>
<gene>
    <name evidence="2" type="ORF">SAMN05421803_105102</name>
</gene>
<evidence type="ECO:0000256" key="1">
    <source>
        <dbReference type="SAM" id="MobiDB-lite"/>
    </source>
</evidence>
<dbReference type="AlphaFoldDB" id="A0A1M6IDF1"/>
<evidence type="ECO:0000313" key="2">
    <source>
        <dbReference type="EMBL" id="SHJ32474.1"/>
    </source>
</evidence>
<dbReference type="STRING" id="758803.SAMN05421803_105102"/>
<organism evidence="2 3">
    <name type="scientific">Nocardiopsis flavescens</name>
    <dbReference type="NCBI Taxonomy" id="758803"/>
    <lineage>
        <taxon>Bacteria</taxon>
        <taxon>Bacillati</taxon>
        <taxon>Actinomycetota</taxon>
        <taxon>Actinomycetes</taxon>
        <taxon>Streptosporangiales</taxon>
        <taxon>Nocardiopsidaceae</taxon>
        <taxon>Nocardiopsis</taxon>
    </lineage>
</organism>
<dbReference type="Proteomes" id="UP000184452">
    <property type="component" value="Unassembled WGS sequence"/>
</dbReference>
<feature type="region of interest" description="Disordered" evidence="1">
    <location>
        <begin position="28"/>
        <end position="57"/>
    </location>
</feature>
<dbReference type="PROSITE" id="PS51257">
    <property type="entry name" value="PROKAR_LIPOPROTEIN"/>
    <property type="match status" value="1"/>
</dbReference>
<evidence type="ECO:0008006" key="4">
    <source>
        <dbReference type="Google" id="ProtNLM"/>
    </source>
</evidence>
<sequence>MPRLPFSSLAVPAAACLLFATGCSSPEDGAGTGGEAAPPAESAGAGAQESPAQDGAAAGEGAVDLVLSYTSAESAGIGLHGQGAGPSAGDAASEFGSDVLTMDDATCTGTAELVDFEATDELGTLVSGQVAADGTGSLYIDQPDNESHPGWLSVSNGSGQTGTWSRSEDVVMLTEIAMNTVDLAGTASLSGEVTCTVFEIF</sequence>
<accession>A0A1M6IDF1</accession>
<name>A0A1M6IDF1_9ACTN</name>
<reference evidence="2 3" key="1">
    <citation type="submission" date="2016-11" db="EMBL/GenBank/DDBJ databases">
        <authorList>
            <person name="Jaros S."/>
            <person name="Januszkiewicz K."/>
            <person name="Wedrychowicz H."/>
        </authorList>
    </citation>
    <scope>NUCLEOTIDE SEQUENCE [LARGE SCALE GENOMIC DNA]</scope>
    <source>
        <strain evidence="2 3">CGMCC 4.5723</strain>
    </source>
</reference>
<proteinExistence type="predicted"/>
<keyword evidence="3" id="KW-1185">Reference proteome</keyword>
<dbReference type="RefSeq" id="WP_073378514.1">
    <property type="nucleotide sequence ID" value="NZ_FQZK01000005.1"/>
</dbReference>
<dbReference type="EMBL" id="FQZK01000005">
    <property type="protein sequence ID" value="SHJ32474.1"/>
    <property type="molecule type" value="Genomic_DNA"/>
</dbReference>
<protein>
    <recommendedName>
        <fullName evidence="4">Lipoprotein</fullName>
    </recommendedName>
</protein>
<feature type="compositionally biased region" description="Low complexity" evidence="1">
    <location>
        <begin position="35"/>
        <end position="52"/>
    </location>
</feature>